<feature type="compositionally biased region" description="Polar residues" evidence="4">
    <location>
        <begin position="532"/>
        <end position="559"/>
    </location>
</feature>
<dbReference type="AlphaFoldDB" id="A0AAD5GQF4"/>
<feature type="region of interest" description="Disordered" evidence="4">
    <location>
        <begin position="640"/>
        <end position="859"/>
    </location>
</feature>
<organism evidence="6 7">
    <name type="scientific">Ambrosia artemisiifolia</name>
    <name type="common">Common ragweed</name>
    <dbReference type="NCBI Taxonomy" id="4212"/>
    <lineage>
        <taxon>Eukaryota</taxon>
        <taxon>Viridiplantae</taxon>
        <taxon>Streptophyta</taxon>
        <taxon>Embryophyta</taxon>
        <taxon>Tracheophyta</taxon>
        <taxon>Spermatophyta</taxon>
        <taxon>Magnoliopsida</taxon>
        <taxon>eudicotyledons</taxon>
        <taxon>Gunneridae</taxon>
        <taxon>Pentapetalae</taxon>
        <taxon>asterids</taxon>
        <taxon>campanulids</taxon>
        <taxon>Asterales</taxon>
        <taxon>Asteraceae</taxon>
        <taxon>Asteroideae</taxon>
        <taxon>Heliantheae alliance</taxon>
        <taxon>Heliantheae</taxon>
        <taxon>Ambrosia</taxon>
    </lineage>
</organism>
<evidence type="ECO:0000256" key="2">
    <source>
        <dbReference type="ARBA" id="ARBA00022604"/>
    </source>
</evidence>
<feature type="compositionally biased region" description="Basic residues" evidence="4">
    <location>
        <begin position="781"/>
        <end position="797"/>
    </location>
</feature>
<feature type="region of interest" description="Disordered" evidence="4">
    <location>
        <begin position="486"/>
        <end position="591"/>
    </location>
</feature>
<feature type="compositionally biased region" description="Basic and acidic residues" evidence="4">
    <location>
        <begin position="565"/>
        <end position="574"/>
    </location>
</feature>
<gene>
    <name evidence="6" type="ORF">M8C21_013386</name>
</gene>
<evidence type="ECO:0000256" key="3">
    <source>
        <dbReference type="SAM" id="Coils"/>
    </source>
</evidence>
<feature type="compositionally biased region" description="Basic and acidic residues" evidence="4">
    <location>
        <begin position="815"/>
        <end position="830"/>
    </location>
</feature>
<dbReference type="CDD" id="cd20405">
    <property type="entry name" value="Tudor_Agenet_AtDUF_rpt1_3"/>
    <property type="match status" value="1"/>
</dbReference>
<evidence type="ECO:0000256" key="1">
    <source>
        <dbReference type="ARBA" id="ARBA00022448"/>
    </source>
</evidence>
<dbReference type="Pfam" id="PF05641">
    <property type="entry name" value="Agenet"/>
    <property type="match status" value="3"/>
</dbReference>
<feature type="compositionally biased region" description="Low complexity" evidence="4">
    <location>
        <begin position="710"/>
        <end position="721"/>
    </location>
</feature>
<dbReference type="InterPro" id="IPR008395">
    <property type="entry name" value="Agenet-like_dom"/>
</dbReference>
<dbReference type="CDD" id="cd20406">
    <property type="entry name" value="Tudor_Agenet_AtDUF_rpt2_4"/>
    <property type="match status" value="2"/>
</dbReference>
<evidence type="ECO:0000259" key="5">
    <source>
        <dbReference type="SMART" id="SM00743"/>
    </source>
</evidence>
<feature type="domain" description="Agenet" evidence="5">
    <location>
        <begin position="89"/>
        <end position="145"/>
    </location>
</feature>
<dbReference type="EMBL" id="JAMZMK010005881">
    <property type="protein sequence ID" value="KAI7751527.1"/>
    <property type="molecule type" value="Genomic_DNA"/>
</dbReference>
<evidence type="ECO:0000313" key="6">
    <source>
        <dbReference type="EMBL" id="KAI7751527.1"/>
    </source>
</evidence>
<dbReference type="SMART" id="SM00743">
    <property type="entry name" value="Agenet"/>
    <property type="match status" value="4"/>
</dbReference>
<feature type="domain" description="Agenet" evidence="5">
    <location>
        <begin position="231"/>
        <end position="287"/>
    </location>
</feature>
<keyword evidence="7" id="KW-1185">Reference proteome</keyword>
<feature type="coiled-coil region" evidence="3">
    <location>
        <begin position="971"/>
        <end position="1019"/>
    </location>
</feature>
<dbReference type="InterPro" id="IPR007930">
    <property type="entry name" value="DUF724"/>
</dbReference>
<feature type="compositionally biased region" description="Polar residues" evidence="4">
    <location>
        <begin position="348"/>
        <end position="360"/>
    </location>
</feature>
<accession>A0AAD5GQF4</accession>
<name>A0AAD5GQF4_AMBAR</name>
<comment type="caution">
    <text evidence="6">The sequence shown here is derived from an EMBL/GenBank/DDBJ whole genome shotgun (WGS) entry which is preliminary data.</text>
</comment>
<sequence length="1035" mass="114960">MDNPHHNNNTSTSFLTKGSVVEVTSNQDASNAAWYAATVILSPLSTPNNNHLVYVQYHNLFKSDSSSPLREYANVSYVRPAPVPDPNPPCFQLNDVVDAFYRDGWWTGVITKVVDSSNFVVSFINPPDDITFRVSELRLHQKWVAGRWVQLQSPNQVTAEWMFAVGKKVEVSFEKESLRDVWFPATVLKDLGNSTFLVEYQQPGGGDEGLLHEVTVDKHHIRPSPPYLRDKNFVLLEKVDAYHDFGWWSGVVTKKLADNRYNVYFKHTKKEQEFVHSKVRPHMEWKGGKWFNTSQGDTATRTTDNQIEQATPITGKRSPVATSVIKSKRQKNLDSNDKTLPNDETKNGDSVTKKNPSVGQSEGFDSEVSGMTDQAVGKKGDTAVRTTHSLKDNRIEQATPIIGKRSPVATSIMKSKRQKNLDNNDNTSPNNEIMNDDSVTKKKLPSVGQSEGIDSEVSGMTDLAFKKGEPAVKTAHSLVDNQIEQATSIVGKQSPVATSIMKRKPEKTLDSNDKTSPNDEIMNDDSSKKQDQPSVGQSEGTDSEVSGMTDQAFSNTENLSHGKKAHNEREKNIELKTPTADSSTKRGKLTNELKSLQALTKGSEVDSFRTRTQKLLGKKDATNFPLAMGLQCHRMTEEKMVQSLSDEKTSNVAKSDATQPDVPLAQSTVVDQEGSEEDDASVALINKRGSPTKLPALSPKTPATVDHEIGSSVSSILSGVEADQSKEVGLTKSSGTKSLDENQGPVNEQPGIAGKQNVQLNKDKLPNENTGQYLHVQRTWEKKRRSKRKGKRGKRRTISINAEPPAKVFGADSQDASKEKADGSSEKDSTTEAISRWFEGEHSPTDGPEGTVEQSSKASEGRLDFGNLTFIKSTALWKTLESMEAFRMFPQKPHFRPLLEGVLEGAQEGLAIGTMVTFSTMVDKTCNLRIDDPRSKMEDCLETIAELETNGFDVEVIRDRLTGLLLIKDKKEKLEEQSKGVVEKIEENNTQGKRIEEEIEETNRQMREMEERMKHALLKKEQRISETDTAALSFD</sequence>
<feature type="compositionally biased region" description="Low complexity" evidence="4">
    <location>
        <begin position="421"/>
        <end position="431"/>
    </location>
</feature>
<dbReference type="PANTHER" id="PTHR31917:SF153">
    <property type="entry name" value="DUF724 DOMAIN-CONTAINING PROTEIN 3-RELATED"/>
    <property type="match status" value="1"/>
</dbReference>
<dbReference type="Proteomes" id="UP001206925">
    <property type="component" value="Unassembled WGS sequence"/>
</dbReference>
<dbReference type="Pfam" id="PF05266">
    <property type="entry name" value="DUF724"/>
    <property type="match status" value="1"/>
</dbReference>
<evidence type="ECO:0000313" key="7">
    <source>
        <dbReference type="Proteomes" id="UP001206925"/>
    </source>
</evidence>
<feature type="region of interest" description="Disordered" evidence="4">
    <location>
        <begin position="287"/>
        <end position="455"/>
    </location>
</feature>
<feature type="compositionally biased region" description="Polar residues" evidence="4">
    <location>
        <begin position="486"/>
        <end position="497"/>
    </location>
</feature>
<feature type="domain" description="Agenet" evidence="5">
    <location>
        <begin position="13"/>
        <end position="86"/>
    </location>
</feature>
<keyword evidence="1" id="KW-0813">Transport</keyword>
<keyword evidence="2" id="KW-0341">Growth regulation</keyword>
<feature type="compositionally biased region" description="Polar residues" evidence="4">
    <location>
        <begin position="291"/>
        <end position="312"/>
    </location>
</feature>
<dbReference type="PANTHER" id="PTHR31917">
    <property type="entry name" value="AGENET DOMAIN-CONTAINING PROTEIN-RELATED"/>
    <property type="match status" value="1"/>
</dbReference>
<feature type="compositionally biased region" description="Basic and acidic residues" evidence="4">
    <location>
        <begin position="640"/>
        <end position="649"/>
    </location>
</feature>
<feature type="compositionally biased region" description="Basic and acidic residues" evidence="4">
    <location>
        <begin position="506"/>
        <end position="517"/>
    </location>
</feature>
<dbReference type="InterPro" id="IPR014002">
    <property type="entry name" value="Agenet_dom_plant"/>
</dbReference>
<reference evidence="6" key="1">
    <citation type="submission" date="2022-06" db="EMBL/GenBank/DDBJ databases">
        <title>Uncovering the hologenomic basis of an extraordinary plant invasion.</title>
        <authorList>
            <person name="Bieker V.C."/>
            <person name="Martin M.D."/>
            <person name="Gilbert T."/>
            <person name="Hodgins K."/>
            <person name="Battlay P."/>
            <person name="Petersen B."/>
            <person name="Wilson J."/>
        </authorList>
    </citation>
    <scope>NUCLEOTIDE SEQUENCE</scope>
    <source>
        <strain evidence="6">AA19_3_7</strain>
        <tissue evidence="6">Leaf</tissue>
    </source>
</reference>
<feature type="compositionally biased region" description="Basic and acidic residues" evidence="4">
    <location>
        <begin position="331"/>
        <end position="347"/>
    </location>
</feature>
<evidence type="ECO:0000256" key="4">
    <source>
        <dbReference type="SAM" id="MobiDB-lite"/>
    </source>
</evidence>
<feature type="domain" description="Agenet" evidence="5">
    <location>
        <begin position="161"/>
        <end position="229"/>
    </location>
</feature>
<keyword evidence="3" id="KW-0175">Coiled coil</keyword>
<protein>
    <recommendedName>
        <fullName evidence="5">Agenet domain-containing protein</fullName>
    </recommendedName>
</protein>
<proteinExistence type="predicted"/>